<evidence type="ECO:0000256" key="1">
    <source>
        <dbReference type="ARBA" id="ARBA00004091"/>
    </source>
</evidence>
<sequence length="156" mass="18321">MDKKGAAEVRQTVSVCLTPPEELVVELDELWTFVGQKKQPRWLWLALERRTRRVLAWVLCDRSEETAFTLWDCLPLSPEQCLKATFCTDLWRAYDEPLLGVKRLTRRGETNHVERLNCTLRQRLGRLDRKSLSFSKSDELLEASLTLAFHRYNLSR</sequence>
<accession>A0A2I9DWX1</accession>
<organism evidence="5 6">
    <name type="scientific">Deinococcus aerius</name>
    <dbReference type="NCBI Taxonomy" id="200253"/>
    <lineage>
        <taxon>Bacteria</taxon>
        <taxon>Thermotogati</taxon>
        <taxon>Deinococcota</taxon>
        <taxon>Deinococci</taxon>
        <taxon>Deinococcales</taxon>
        <taxon>Deinococcaceae</taxon>
        <taxon>Deinococcus</taxon>
    </lineage>
</organism>
<protein>
    <submittedName>
        <fullName evidence="5">IS1 transposase</fullName>
    </submittedName>
</protein>
<comment type="similarity">
    <text evidence="2">Belongs to the transposase 27 family.</text>
</comment>
<dbReference type="InterPro" id="IPR051354">
    <property type="entry name" value="Transposase_27_IS1"/>
</dbReference>
<keyword evidence="6" id="KW-1185">Reference proteome</keyword>
<evidence type="ECO:0000313" key="5">
    <source>
        <dbReference type="EMBL" id="GBF07567.1"/>
    </source>
</evidence>
<name>A0A2I9DWX1_9DEIO</name>
<dbReference type="NCBIfam" id="NF033558">
    <property type="entry name" value="transpos_IS1"/>
    <property type="match status" value="1"/>
</dbReference>
<keyword evidence="4" id="KW-0233">DNA recombination</keyword>
<comment type="caution">
    <text evidence="5">The sequence shown here is derived from an EMBL/GenBank/DDBJ whole genome shotgun (WGS) entry which is preliminary data.</text>
</comment>
<dbReference type="GO" id="GO:0006313">
    <property type="term" value="P:DNA transposition"/>
    <property type="evidence" value="ECO:0007669"/>
    <property type="project" value="InterPro"/>
</dbReference>
<dbReference type="GO" id="GO:0003677">
    <property type="term" value="F:DNA binding"/>
    <property type="evidence" value="ECO:0007669"/>
    <property type="project" value="InterPro"/>
</dbReference>
<dbReference type="Pfam" id="PF03400">
    <property type="entry name" value="DDE_Tnp_IS1"/>
    <property type="match status" value="1"/>
</dbReference>
<dbReference type="AlphaFoldDB" id="A0A2I9DWX1"/>
<dbReference type="GO" id="GO:0004803">
    <property type="term" value="F:transposase activity"/>
    <property type="evidence" value="ECO:0007669"/>
    <property type="project" value="InterPro"/>
</dbReference>
<dbReference type="InterPro" id="IPR005063">
    <property type="entry name" value="Transposase_27"/>
</dbReference>
<evidence type="ECO:0000256" key="3">
    <source>
        <dbReference type="ARBA" id="ARBA00022578"/>
    </source>
</evidence>
<gene>
    <name evidence="5" type="ORF">DAERI_150085</name>
</gene>
<proteinExistence type="inferred from homology"/>
<dbReference type="PANTHER" id="PTHR33293">
    <property type="entry name" value="INSERTION ELEMENT IS1 1 PROTEIN INSB-RELATED"/>
    <property type="match status" value="1"/>
</dbReference>
<evidence type="ECO:0000256" key="2">
    <source>
        <dbReference type="ARBA" id="ARBA00008841"/>
    </source>
</evidence>
<evidence type="ECO:0000256" key="4">
    <source>
        <dbReference type="ARBA" id="ARBA00023172"/>
    </source>
</evidence>
<keyword evidence="3" id="KW-0815">Transposition</keyword>
<dbReference type="Proteomes" id="UP000236569">
    <property type="component" value="Unassembled WGS sequence"/>
</dbReference>
<reference evidence="6" key="1">
    <citation type="submission" date="2018-01" db="EMBL/GenBank/DDBJ databases">
        <title>Draft Genome Sequence of the Radioresistant Bacterium Deinococcus aerius TR0125, Isolated from the Higher Atmosphere above Japan.</title>
        <authorList>
            <person name="Satoh K."/>
            <person name="Arai H."/>
            <person name="Sanzen T."/>
            <person name="Kawaguchi Y."/>
            <person name="Hayashi H."/>
            <person name="Yokobori S."/>
            <person name="Yamagishi A."/>
            <person name="Oono Y."/>
            <person name="Narumi I."/>
        </authorList>
    </citation>
    <scope>NUCLEOTIDE SEQUENCE [LARGE SCALE GENOMIC DNA]</scope>
    <source>
        <strain evidence="6">TR0125</strain>
    </source>
</reference>
<comment type="function">
    <text evidence="1">Absolutely required for transposition of IS1.</text>
</comment>
<dbReference type="EMBL" id="BFAG01000015">
    <property type="protein sequence ID" value="GBF07567.1"/>
    <property type="molecule type" value="Genomic_DNA"/>
</dbReference>
<evidence type="ECO:0000313" key="6">
    <source>
        <dbReference type="Proteomes" id="UP000236569"/>
    </source>
</evidence>
<dbReference type="PANTHER" id="PTHR33293:SF1">
    <property type="entry name" value="INSERTION ELEMENT IS1 1 PROTEIN INSB-RELATED"/>
    <property type="match status" value="1"/>
</dbReference>